<gene>
    <name evidence="1" type="ORF">BDN71DRAFT_1502817</name>
</gene>
<dbReference type="Proteomes" id="UP000807025">
    <property type="component" value="Unassembled WGS sequence"/>
</dbReference>
<sequence length="382" mass="42068">MVKTVAYGVSSVHAIRWLMASGPSLAEMDWETYKDQMRMLFLPTDWEYCARMAILQLKQGSRPFVDFALDLMGKNNLLAGTSSFLNDDFICNAIEAGMEPDLAQECHRENTNRITDFRPWLDEVKRLDEQHWQRFKEITKEFARLSVKPSASSNINKAGVWAGTASSSTAKSSSSAPSSFVPISKLTDVKRKLLKENGGCFKCRKFFAGHIGPHCPNPPINGATYKPLTAADVLTRPANYSTRGSAPSRVAAVIETTHREEELISFKGNVETVAAVLLNVASAVVDTALPDYSDDECAPFSCSNLFWSCHVLSPSLDSPLLVKGLIDDGSSVVLIKEDLVRHLKLPILQASEPFRCQAAFSEDRISLSLSSFVKIQPVSLDG</sequence>
<accession>A0A9P6A4T7</accession>
<evidence type="ECO:0000313" key="2">
    <source>
        <dbReference type="Proteomes" id="UP000807025"/>
    </source>
</evidence>
<proteinExistence type="predicted"/>
<reference evidence="1" key="1">
    <citation type="submission" date="2020-11" db="EMBL/GenBank/DDBJ databases">
        <authorList>
            <consortium name="DOE Joint Genome Institute"/>
            <person name="Ahrendt S."/>
            <person name="Riley R."/>
            <person name="Andreopoulos W."/>
            <person name="Labutti K."/>
            <person name="Pangilinan J."/>
            <person name="Ruiz-Duenas F.J."/>
            <person name="Barrasa J.M."/>
            <person name="Sanchez-Garcia M."/>
            <person name="Camarero S."/>
            <person name="Miyauchi S."/>
            <person name="Serrano A."/>
            <person name="Linde D."/>
            <person name="Babiker R."/>
            <person name="Drula E."/>
            <person name="Ayuso-Fernandez I."/>
            <person name="Pacheco R."/>
            <person name="Padilla G."/>
            <person name="Ferreira P."/>
            <person name="Barriuso J."/>
            <person name="Kellner H."/>
            <person name="Castanera R."/>
            <person name="Alfaro M."/>
            <person name="Ramirez L."/>
            <person name="Pisabarro A.G."/>
            <person name="Kuo A."/>
            <person name="Tritt A."/>
            <person name="Lipzen A."/>
            <person name="He G."/>
            <person name="Yan M."/>
            <person name="Ng V."/>
            <person name="Cullen D."/>
            <person name="Martin F."/>
            <person name="Rosso M.-N."/>
            <person name="Henrissat B."/>
            <person name="Hibbett D."/>
            <person name="Martinez A.T."/>
            <person name="Grigoriev I.V."/>
        </authorList>
    </citation>
    <scope>NUCLEOTIDE SEQUENCE</scope>
    <source>
        <strain evidence="1">ATCC 90797</strain>
    </source>
</reference>
<keyword evidence="2" id="KW-1185">Reference proteome</keyword>
<dbReference type="EMBL" id="MU154530">
    <property type="protein sequence ID" value="KAF9499923.1"/>
    <property type="molecule type" value="Genomic_DNA"/>
</dbReference>
<dbReference type="AlphaFoldDB" id="A0A9P6A4T7"/>
<protein>
    <submittedName>
        <fullName evidence="1">Uncharacterized protein</fullName>
    </submittedName>
</protein>
<comment type="caution">
    <text evidence="1">The sequence shown here is derived from an EMBL/GenBank/DDBJ whole genome shotgun (WGS) entry which is preliminary data.</text>
</comment>
<organism evidence="1 2">
    <name type="scientific">Pleurotus eryngii</name>
    <name type="common">Boletus of the steppes</name>
    <dbReference type="NCBI Taxonomy" id="5323"/>
    <lineage>
        <taxon>Eukaryota</taxon>
        <taxon>Fungi</taxon>
        <taxon>Dikarya</taxon>
        <taxon>Basidiomycota</taxon>
        <taxon>Agaricomycotina</taxon>
        <taxon>Agaricomycetes</taxon>
        <taxon>Agaricomycetidae</taxon>
        <taxon>Agaricales</taxon>
        <taxon>Pleurotineae</taxon>
        <taxon>Pleurotaceae</taxon>
        <taxon>Pleurotus</taxon>
    </lineage>
</organism>
<dbReference type="OrthoDB" id="2369050at2759"/>
<name>A0A9P6A4T7_PLEER</name>
<evidence type="ECO:0000313" key="1">
    <source>
        <dbReference type="EMBL" id="KAF9499923.1"/>
    </source>
</evidence>